<keyword evidence="2" id="KW-1185">Reference proteome</keyword>
<reference evidence="1 2" key="1">
    <citation type="submission" date="2018-03" db="EMBL/GenBank/DDBJ databases">
        <title>Genomic Encyclopedia of Archaeal and Bacterial Type Strains, Phase II (KMG-II): from individual species to whole genera.</title>
        <authorList>
            <person name="Goeker M."/>
        </authorList>
    </citation>
    <scope>NUCLEOTIDE SEQUENCE [LARGE SCALE GENOMIC DNA]</scope>
    <source>
        <strain evidence="1 2">DSM 27929</strain>
    </source>
</reference>
<evidence type="ECO:0000313" key="2">
    <source>
        <dbReference type="Proteomes" id="UP000238157"/>
    </source>
</evidence>
<gene>
    <name evidence="1" type="ORF">CLW00_102387</name>
</gene>
<comment type="caution">
    <text evidence="1">The sequence shown here is derived from an EMBL/GenBank/DDBJ whole genome shotgun (WGS) entry which is preliminary data.</text>
</comment>
<accession>A0A2T0WT88</accession>
<dbReference type="EMBL" id="PVTR01000002">
    <property type="protein sequence ID" value="PRY89911.1"/>
    <property type="molecule type" value="Genomic_DNA"/>
</dbReference>
<dbReference type="Proteomes" id="UP000238157">
    <property type="component" value="Unassembled WGS sequence"/>
</dbReference>
<proteinExistence type="predicted"/>
<organism evidence="1 2">
    <name type="scientific">Mongoliibacter ruber</name>
    <dbReference type="NCBI Taxonomy" id="1750599"/>
    <lineage>
        <taxon>Bacteria</taxon>
        <taxon>Pseudomonadati</taxon>
        <taxon>Bacteroidota</taxon>
        <taxon>Cytophagia</taxon>
        <taxon>Cytophagales</taxon>
        <taxon>Cyclobacteriaceae</taxon>
        <taxon>Mongoliibacter</taxon>
    </lineage>
</organism>
<evidence type="ECO:0000313" key="1">
    <source>
        <dbReference type="EMBL" id="PRY89911.1"/>
    </source>
</evidence>
<name>A0A2T0WT88_9BACT</name>
<sequence>MVKKFHPEYLKFSIYRKEMTAGVRHPERSESLSRSIAGDLLLSKDRDPPNPDIPIFIGTGRGRLSLHSV</sequence>
<dbReference type="AlphaFoldDB" id="A0A2T0WT88"/>
<protein>
    <submittedName>
        <fullName evidence="1">Uncharacterized protein</fullName>
    </submittedName>
</protein>